<reference evidence="10 11" key="1">
    <citation type="submission" date="2020-08" db="EMBL/GenBank/DDBJ databases">
        <title>Genomic Encyclopedia of Type Strains, Phase IV (KMG-IV): sequencing the most valuable type-strain genomes for metagenomic binning, comparative biology and taxonomic classification.</title>
        <authorList>
            <person name="Goeker M."/>
        </authorList>
    </citation>
    <scope>NUCLEOTIDE SEQUENCE [LARGE SCALE GENOMIC DNA]</scope>
    <source>
        <strain evidence="10 11">DSM 19163</strain>
    </source>
</reference>
<dbReference type="PIRSF" id="PIRSF037778">
    <property type="entry name" value="UCP037778_transp_RibU"/>
    <property type="match status" value="1"/>
</dbReference>
<evidence type="ECO:0000256" key="9">
    <source>
        <dbReference type="SAM" id="Phobius"/>
    </source>
</evidence>
<dbReference type="RefSeq" id="WP_183674779.1">
    <property type="nucleotide sequence ID" value="NZ_CBCRYX010000008.1"/>
</dbReference>
<dbReference type="PANTHER" id="PTHR38438:SF1">
    <property type="entry name" value="RIBOFLAVIN TRANSPORTER RIBU"/>
    <property type="match status" value="1"/>
</dbReference>
<comment type="function">
    <text evidence="8">Probably a riboflavin-binding protein that interacts with the energy-coupling factor (ECF) ABC-transporter complex.</text>
</comment>
<dbReference type="Pfam" id="PF12822">
    <property type="entry name" value="ECF_trnsprt"/>
    <property type="match status" value="1"/>
</dbReference>
<comment type="subcellular location">
    <subcellularLocation>
        <location evidence="1">Cell membrane</location>
        <topology evidence="1">Multi-pass membrane protein</topology>
    </subcellularLocation>
</comment>
<protein>
    <recommendedName>
        <fullName evidence="8">Riboflavin transporter</fullName>
    </recommendedName>
</protein>
<evidence type="ECO:0000256" key="6">
    <source>
        <dbReference type="ARBA" id="ARBA00022989"/>
    </source>
</evidence>
<evidence type="ECO:0000256" key="5">
    <source>
        <dbReference type="ARBA" id="ARBA00022692"/>
    </source>
</evidence>
<feature type="transmembrane region" description="Helical" evidence="9">
    <location>
        <begin position="149"/>
        <end position="172"/>
    </location>
</feature>
<keyword evidence="3 8" id="KW-0813">Transport</keyword>
<proteinExistence type="inferred from homology"/>
<keyword evidence="4 8" id="KW-1003">Cell membrane</keyword>
<feature type="transmembrane region" description="Helical" evidence="9">
    <location>
        <begin position="77"/>
        <end position="98"/>
    </location>
</feature>
<keyword evidence="7 8" id="KW-0472">Membrane</keyword>
<accession>A0A9Q2HGG5</accession>
<dbReference type="EMBL" id="JACHHF010000007">
    <property type="protein sequence ID" value="MBB5176382.1"/>
    <property type="molecule type" value="Genomic_DNA"/>
</dbReference>
<dbReference type="GO" id="GO:0032217">
    <property type="term" value="F:riboflavin transmembrane transporter activity"/>
    <property type="evidence" value="ECO:0007669"/>
    <property type="project" value="UniProtKB-UniRule"/>
</dbReference>
<comment type="caution">
    <text evidence="10">The sequence shown here is derived from an EMBL/GenBank/DDBJ whole genome shotgun (WGS) entry which is preliminary data.</text>
</comment>
<sequence>MKNFHTYKILMISILSAISFILMLISIPLPFFPPFLKFDIGDLPAYVGFVVFGGGVGVLIIVIKIIIYGFIVSSEPIGPIANLLASLSYLLPLYLVYVRTKTKKSLVIGIIAGTIAMTLVLSVLNYFILLPLYGMILDQRDVFENVKTLVTAGIIPFNIVKGILLGLVIYFVHIKIIPILKKQNEKGQH</sequence>
<evidence type="ECO:0000256" key="8">
    <source>
        <dbReference type="PIRNR" id="PIRNR037778"/>
    </source>
</evidence>
<evidence type="ECO:0000256" key="3">
    <source>
        <dbReference type="ARBA" id="ARBA00022448"/>
    </source>
</evidence>
<dbReference type="AlphaFoldDB" id="A0A9Q2HGG5"/>
<feature type="transmembrane region" description="Helical" evidence="9">
    <location>
        <begin position="105"/>
        <end position="129"/>
    </location>
</feature>
<evidence type="ECO:0000313" key="11">
    <source>
        <dbReference type="Proteomes" id="UP000579136"/>
    </source>
</evidence>
<dbReference type="InterPro" id="IPR025720">
    <property type="entry name" value="RibU"/>
</dbReference>
<keyword evidence="11" id="KW-1185">Reference proteome</keyword>
<evidence type="ECO:0000256" key="1">
    <source>
        <dbReference type="ARBA" id="ARBA00004651"/>
    </source>
</evidence>
<feature type="transmembrane region" description="Helical" evidence="9">
    <location>
        <begin position="43"/>
        <end position="71"/>
    </location>
</feature>
<dbReference type="GO" id="GO:0005886">
    <property type="term" value="C:plasma membrane"/>
    <property type="evidence" value="ECO:0007669"/>
    <property type="project" value="UniProtKB-SubCell"/>
</dbReference>
<name>A0A9Q2HGG5_9STAP</name>
<organism evidence="10 11">
    <name type="scientific">Nosocomiicoccus ampullae</name>
    <dbReference type="NCBI Taxonomy" id="489910"/>
    <lineage>
        <taxon>Bacteria</taxon>
        <taxon>Bacillati</taxon>
        <taxon>Bacillota</taxon>
        <taxon>Bacilli</taxon>
        <taxon>Bacillales</taxon>
        <taxon>Staphylococcaceae</taxon>
        <taxon>Nosocomiicoccus</taxon>
    </lineage>
</organism>
<dbReference type="Proteomes" id="UP000579136">
    <property type="component" value="Unassembled WGS sequence"/>
</dbReference>
<evidence type="ECO:0000313" key="10">
    <source>
        <dbReference type="EMBL" id="MBB5176382.1"/>
    </source>
</evidence>
<keyword evidence="5 9" id="KW-0812">Transmembrane</keyword>
<dbReference type="PANTHER" id="PTHR38438">
    <property type="entry name" value="RIBOFLAVIN TRANSPORTER RIBU"/>
    <property type="match status" value="1"/>
</dbReference>
<dbReference type="Gene3D" id="1.10.1760.20">
    <property type="match status" value="1"/>
</dbReference>
<comment type="similarity">
    <text evidence="2 8">Belongs to the prokaryotic riboflavin transporter (P-RFT) (TC 2.A.87) family.</text>
</comment>
<evidence type="ECO:0000256" key="4">
    <source>
        <dbReference type="ARBA" id="ARBA00022475"/>
    </source>
</evidence>
<gene>
    <name evidence="10" type="ORF">HNQ45_001270</name>
</gene>
<feature type="transmembrane region" description="Helical" evidence="9">
    <location>
        <begin position="6"/>
        <end position="31"/>
    </location>
</feature>
<keyword evidence="6 9" id="KW-1133">Transmembrane helix</keyword>
<evidence type="ECO:0000256" key="2">
    <source>
        <dbReference type="ARBA" id="ARBA00005540"/>
    </source>
</evidence>
<dbReference type="InterPro" id="IPR024529">
    <property type="entry name" value="ECF_trnsprt_substrate-spec"/>
</dbReference>
<evidence type="ECO:0000256" key="7">
    <source>
        <dbReference type="ARBA" id="ARBA00023136"/>
    </source>
</evidence>